<reference evidence="1 2" key="1">
    <citation type="submission" date="2016-04" db="EMBL/GenBank/DDBJ databases">
        <authorList>
            <person name="Evans L.H."/>
            <person name="Alamgir A."/>
            <person name="Owens N."/>
            <person name="Weber N.D."/>
            <person name="Virtaneva K."/>
            <person name="Barbian K."/>
            <person name="Babar A."/>
            <person name="Rosenke K."/>
        </authorList>
    </citation>
    <scope>NUCLEOTIDE SEQUENCE [LARGE SCALE GENOMIC DNA]</scope>
    <source>
        <strain evidence="1 2">PMB02</strain>
    </source>
</reference>
<protein>
    <submittedName>
        <fullName evidence="1">Uncharacterized protein</fullName>
    </submittedName>
</protein>
<gene>
    <name evidence="1" type="ORF">A5481_14100</name>
</gene>
<dbReference type="InterPro" id="IPR053913">
    <property type="entry name" value="NADAR-DarT1"/>
</dbReference>
<organism evidence="1 2">
    <name type="scientific">Methylobacterium platani</name>
    <dbReference type="NCBI Taxonomy" id="427683"/>
    <lineage>
        <taxon>Bacteria</taxon>
        <taxon>Pseudomonadati</taxon>
        <taxon>Pseudomonadota</taxon>
        <taxon>Alphaproteobacteria</taxon>
        <taxon>Hyphomicrobiales</taxon>
        <taxon>Methylobacteriaceae</taxon>
        <taxon>Methylobacterium</taxon>
    </lineage>
</organism>
<dbReference type="EMBL" id="LWHQ01000024">
    <property type="protein sequence ID" value="OAS24411.1"/>
    <property type="molecule type" value="Genomic_DNA"/>
</dbReference>
<dbReference type="RefSeq" id="WP_048437297.1">
    <property type="nucleotide sequence ID" value="NZ_LWHQ01000024.1"/>
</dbReference>
<proteinExistence type="predicted"/>
<dbReference type="OrthoDB" id="3255715at2"/>
<dbReference type="Proteomes" id="UP000078316">
    <property type="component" value="Unassembled WGS sequence"/>
</dbReference>
<evidence type="ECO:0000313" key="2">
    <source>
        <dbReference type="Proteomes" id="UP000078316"/>
    </source>
</evidence>
<dbReference type="AlphaFoldDB" id="A0A179SBU5"/>
<dbReference type="STRING" id="427683.A5481_14100"/>
<dbReference type="Pfam" id="PF22397">
    <property type="entry name" value="NADAR-DarT1"/>
    <property type="match status" value="1"/>
</dbReference>
<comment type="caution">
    <text evidence="1">The sequence shown here is derived from an EMBL/GenBank/DDBJ whole genome shotgun (WGS) entry which is preliminary data.</text>
</comment>
<name>A0A179SBU5_9HYPH</name>
<evidence type="ECO:0000313" key="1">
    <source>
        <dbReference type="EMBL" id="OAS24411.1"/>
    </source>
</evidence>
<sequence>MAERPVFLPCQIGGRLVDTVLVPFQWHPGMSAVQKKKNVAELHHSAERSGYFPLLEISSKSDLEVGVKLSAFHQKIRVNGRETTVECAFQGSKVFERGGPYIDLYEKTSREAKKDDRLKGSGRLIGFIFEGEEFPLSPPTAFYDWLYINALYAHRDWLRRLDRMAGFTDIEFNPAKSINCQARSCALFVALSMRDRLDDALQSFGAFLDVTQETFV</sequence>
<accession>A0A179SBU5</accession>